<keyword evidence="9 14" id="KW-1133">Transmembrane helix</keyword>
<evidence type="ECO:0000259" key="16">
    <source>
        <dbReference type="PROSITE" id="PS50999"/>
    </source>
</evidence>
<dbReference type="Pfam" id="PF02790">
    <property type="entry name" value="COX2_TM"/>
    <property type="match status" value="1"/>
</dbReference>
<evidence type="ECO:0000256" key="9">
    <source>
        <dbReference type="ARBA" id="ARBA00022989"/>
    </source>
</evidence>
<dbReference type="SUPFAM" id="SSF81464">
    <property type="entry name" value="Cytochrome c oxidase subunit II-like, transmembrane region"/>
    <property type="match status" value="1"/>
</dbReference>
<dbReference type="InterPro" id="IPR002429">
    <property type="entry name" value="CcO_II-like_C"/>
</dbReference>
<keyword evidence="11 14" id="KW-0472">Membrane</keyword>
<keyword evidence="4 12" id="KW-0679">Respiratory chain</keyword>
<evidence type="ECO:0000256" key="10">
    <source>
        <dbReference type="ARBA" id="ARBA00023008"/>
    </source>
</evidence>
<dbReference type="Gene3D" id="2.60.40.420">
    <property type="entry name" value="Cupredoxins - blue copper proteins"/>
    <property type="match status" value="1"/>
</dbReference>
<comment type="similarity">
    <text evidence="2 12">Belongs to the cytochrome c oxidase subunit 2 family.</text>
</comment>
<evidence type="ECO:0000256" key="13">
    <source>
        <dbReference type="RuleBase" id="RU004024"/>
    </source>
</evidence>
<dbReference type="InterPro" id="IPR045187">
    <property type="entry name" value="CcO_II"/>
</dbReference>
<dbReference type="InterPro" id="IPR011759">
    <property type="entry name" value="Cyt_c_oxidase_su2_TM_dom"/>
</dbReference>
<name>A0ABT3CVE6_9BACT</name>
<feature type="transmembrane region" description="Helical" evidence="14">
    <location>
        <begin position="6"/>
        <end position="27"/>
    </location>
</feature>
<comment type="function">
    <text evidence="13">Subunits I and II form the functional core of the enzyme complex. Electrons originating in cytochrome c are transferred via heme a and Cu(A) to the binuclear center formed by heme a3 and Cu(B).</text>
</comment>
<accession>A0ABT3CVE6</accession>
<dbReference type="InterPro" id="IPR008972">
    <property type="entry name" value="Cupredoxin"/>
</dbReference>
<evidence type="ECO:0000259" key="15">
    <source>
        <dbReference type="PROSITE" id="PS50857"/>
    </source>
</evidence>
<keyword evidence="5 12" id="KW-0812">Transmembrane</keyword>
<evidence type="ECO:0000256" key="14">
    <source>
        <dbReference type="SAM" id="Phobius"/>
    </source>
</evidence>
<evidence type="ECO:0000256" key="4">
    <source>
        <dbReference type="ARBA" id="ARBA00022660"/>
    </source>
</evidence>
<dbReference type="PROSITE" id="PS50857">
    <property type="entry name" value="COX2_CUA"/>
    <property type="match status" value="1"/>
</dbReference>
<feature type="transmembrane region" description="Helical" evidence="14">
    <location>
        <begin position="132"/>
        <end position="153"/>
    </location>
</feature>
<protein>
    <recommendedName>
        <fullName evidence="13">Cytochrome c oxidase subunit 2</fullName>
        <ecNumber evidence="13">7.1.1.9</ecNumber>
    </recommendedName>
</protein>
<evidence type="ECO:0000256" key="6">
    <source>
        <dbReference type="ARBA" id="ARBA00022723"/>
    </source>
</evidence>
<evidence type="ECO:0000256" key="8">
    <source>
        <dbReference type="ARBA" id="ARBA00022982"/>
    </source>
</evidence>
<evidence type="ECO:0000256" key="12">
    <source>
        <dbReference type="RuleBase" id="RU000456"/>
    </source>
</evidence>
<sequence>MLNFVILVSVILIGAILVTIFRAHTLVQVVRGNKDGESLGKSNKINAALFLVFLVLGIVLFFGYSYTQFDRYTVPVASEHGEVTFQIFWWTTGVTVAAFILTHILLFWFAYRYQYKSDSTANFYPHNDKLELIWTVIPAFVLALLIFSGFRAWDKITDQAPDNAEVVEIMGYQYAWASRYPGPDGKLGPYDYKLIDFENQMGVDFTNQFAKDDFIPREIHIPKGKPVLFKIRARDVIHSVYVPHFRLQMNAVPGLPTQFWFVPTKTTAEMAEETGNPDFTYELVCNKICGKGHFAMRSTIVVDEPADYEVWKASQKSWLSKNPEYLSKIEAKSPVETVAVKEEIEEAEASL</sequence>
<evidence type="ECO:0000256" key="3">
    <source>
        <dbReference type="ARBA" id="ARBA00022448"/>
    </source>
</evidence>
<comment type="cofactor">
    <cofactor evidence="13">
        <name>Cu cation</name>
        <dbReference type="ChEBI" id="CHEBI:23378"/>
    </cofactor>
    <text evidence="13">Binds a copper A center.</text>
</comment>
<keyword evidence="8 12" id="KW-0249">Electron transport</keyword>
<organism evidence="17 18">
    <name type="scientific">Reichenbachiella ulvae</name>
    <dbReference type="NCBI Taxonomy" id="2980104"/>
    <lineage>
        <taxon>Bacteria</taxon>
        <taxon>Pseudomonadati</taxon>
        <taxon>Bacteroidota</taxon>
        <taxon>Cytophagia</taxon>
        <taxon>Cytophagales</taxon>
        <taxon>Reichenbachiellaceae</taxon>
        <taxon>Reichenbachiella</taxon>
    </lineage>
</organism>
<evidence type="ECO:0000313" key="17">
    <source>
        <dbReference type="EMBL" id="MCV9387665.1"/>
    </source>
</evidence>
<feature type="transmembrane region" description="Helical" evidence="14">
    <location>
        <begin position="48"/>
        <end position="67"/>
    </location>
</feature>
<dbReference type="PROSITE" id="PS50999">
    <property type="entry name" value="COX2_TM"/>
    <property type="match status" value="1"/>
</dbReference>
<evidence type="ECO:0000256" key="2">
    <source>
        <dbReference type="ARBA" id="ARBA00007866"/>
    </source>
</evidence>
<keyword evidence="7" id="KW-1278">Translocase</keyword>
<evidence type="ECO:0000256" key="1">
    <source>
        <dbReference type="ARBA" id="ARBA00004141"/>
    </source>
</evidence>
<evidence type="ECO:0000313" key="18">
    <source>
        <dbReference type="Proteomes" id="UP001300692"/>
    </source>
</evidence>
<evidence type="ECO:0000256" key="7">
    <source>
        <dbReference type="ARBA" id="ARBA00022967"/>
    </source>
</evidence>
<dbReference type="Pfam" id="PF00116">
    <property type="entry name" value="COX2"/>
    <property type="match status" value="1"/>
</dbReference>
<dbReference type="EMBL" id="JAOYOD010000001">
    <property type="protein sequence ID" value="MCV9387665.1"/>
    <property type="molecule type" value="Genomic_DNA"/>
</dbReference>
<comment type="catalytic activity">
    <reaction evidence="13">
        <text>4 Fe(II)-[cytochrome c] + O2 + 8 H(+)(in) = 4 Fe(III)-[cytochrome c] + 2 H2O + 4 H(+)(out)</text>
        <dbReference type="Rhea" id="RHEA:11436"/>
        <dbReference type="Rhea" id="RHEA-COMP:10350"/>
        <dbReference type="Rhea" id="RHEA-COMP:14399"/>
        <dbReference type="ChEBI" id="CHEBI:15377"/>
        <dbReference type="ChEBI" id="CHEBI:15378"/>
        <dbReference type="ChEBI" id="CHEBI:15379"/>
        <dbReference type="ChEBI" id="CHEBI:29033"/>
        <dbReference type="ChEBI" id="CHEBI:29034"/>
        <dbReference type="EC" id="7.1.1.9"/>
    </reaction>
</comment>
<proteinExistence type="inferred from homology"/>
<dbReference type="EC" id="7.1.1.9" evidence="13"/>
<dbReference type="Proteomes" id="UP001300692">
    <property type="component" value="Unassembled WGS sequence"/>
</dbReference>
<keyword evidence="3 12" id="KW-0813">Transport</keyword>
<reference evidence="17 18" key="1">
    <citation type="submission" date="2022-10" db="EMBL/GenBank/DDBJ databases">
        <title>Comparative genomics and taxonomic characterization of three novel marine species of genus Reichenbachiella exhibiting antioxidant and polysaccharide degradation activities.</title>
        <authorList>
            <person name="Muhammad N."/>
            <person name="Lee Y.-J."/>
            <person name="Ko J."/>
            <person name="Kim S.-G."/>
        </authorList>
    </citation>
    <scope>NUCLEOTIDE SEQUENCE [LARGE SCALE GENOMIC DNA]</scope>
    <source>
        <strain evidence="17 18">ABR2-5</strain>
    </source>
</reference>
<dbReference type="PANTHER" id="PTHR22888:SF9">
    <property type="entry name" value="CYTOCHROME C OXIDASE SUBUNIT 2"/>
    <property type="match status" value="1"/>
</dbReference>
<dbReference type="PROSITE" id="PS00078">
    <property type="entry name" value="COX2"/>
    <property type="match status" value="1"/>
</dbReference>
<dbReference type="PRINTS" id="PR01166">
    <property type="entry name" value="CYCOXIDASEII"/>
</dbReference>
<dbReference type="SUPFAM" id="SSF49503">
    <property type="entry name" value="Cupredoxins"/>
    <property type="match status" value="1"/>
</dbReference>
<feature type="domain" description="Cytochrome oxidase subunit II transmembrane region profile" evidence="16">
    <location>
        <begin position="65"/>
        <end position="160"/>
    </location>
</feature>
<keyword evidence="10 13" id="KW-0186">Copper</keyword>
<keyword evidence="6 13" id="KW-0479">Metal-binding</keyword>
<feature type="domain" description="Cytochrome oxidase subunit II copper A binding" evidence="15">
    <location>
        <begin position="162"/>
        <end position="314"/>
    </location>
</feature>
<comment type="caution">
    <text evidence="17">The sequence shown here is derived from an EMBL/GenBank/DDBJ whole genome shotgun (WGS) entry which is preliminary data.</text>
</comment>
<comment type="subcellular location">
    <subcellularLocation>
        <location evidence="12">Cell membrane</location>
        <topology evidence="12">Multi-pass membrane protein</topology>
    </subcellularLocation>
    <subcellularLocation>
        <location evidence="1">Membrane</location>
        <topology evidence="1">Multi-pass membrane protein</topology>
    </subcellularLocation>
</comment>
<evidence type="ECO:0000256" key="5">
    <source>
        <dbReference type="ARBA" id="ARBA00022692"/>
    </source>
</evidence>
<gene>
    <name evidence="17" type="ORF">N7U62_13370</name>
</gene>
<dbReference type="PANTHER" id="PTHR22888">
    <property type="entry name" value="CYTOCHROME C OXIDASE, SUBUNIT II"/>
    <property type="match status" value="1"/>
</dbReference>
<dbReference type="RefSeq" id="WP_264138485.1">
    <property type="nucleotide sequence ID" value="NZ_JAOYOD010000001.1"/>
</dbReference>
<dbReference type="InterPro" id="IPR001505">
    <property type="entry name" value="Copper_CuA"/>
</dbReference>
<evidence type="ECO:0000256" key="11">
    <source>
        <dbReference type="ARBA" id="ARBA00023136"/>
    </source>
</evidence>
<feature type="transmembrane region" description="Helical" evidence="14">
    <location>
        <begin position="87"/>
        <end position="111"/>
    </location>
</feature>
<dbReference type="InterPro" id="IPR036257">
    <property type="entry name" value="Cyt_c_oxidase_su2_TM_sf"/>
</dbReference>
<keyword evidence="18" id="KW-1185">Reference proteome</keyword>
<dbReference type="Gene3D" id="1.10.287.90">
    <property type="match status" value="1"/>
</dbReference>